<accession>A0A3S3BDE6</accession>
<dbReference type="AlphaFoldDB" id="A0A3S3BDE6"/>
<dbReference type="EMBL" id="RKLP01000007">
    <property type="protein sequence ID" value="RVW08750.1"/>
    <property type="molecule type" value="Genomic_DNA"/>
</dbReference>
<reference evidence="2 3" key="1">
    <citation type="submission" date="2018-11" db="EMBL/GenBank/DDBJ databases">
        <title>Rhodococcus spongicola sp. nov. and Rhodococcus xishaensis sp. nov. from marine sponges.</title>
        <authorList>
            <person name="Li L."/>
            <person name="Lin H.W."/>
        </authorList>
    </citation>
    <scope>NUCLEOTIDE SEQUENCE [LARGE SCALE GENOMIC DNA]</scope>
    <source>
        <strain evidence="2 3">CCTCC AB2014297</strain>
    </source>
</reference>
<keyword evidence="1" id="KW-0812">Transmembrane</keyword>
<feature type="transmembrane region" description="Helical" evidence="1">
    <location>
        <begin position="69"/>
        <end position="88"/>
    </location>
</feature>
<gene>
    <name evidence="2" type="ORF">EGT67_14590</name>
</gene>
<name>A0A3S3BDE6_9NOCA</name>
<comment type="caution">
    <text evidence="2">The sequence shown here is derived from an EMBL/GenBank/DDBJ whole genome shotgun (WGS) entry which is preliminary data.</text>
</comment>
<evidence type="ECO:0000256" key="1">
    <source>
        <dbReference type="SAM" id="Phobius"/>
    </source>
</evidence>
<feature type="transmembrane region" description="Helical" evidence="1">
    <location>
        <begin position="43"/>
        <end position="64"/>
    </location>
</feature>
<organism evidence="2 3">
    <name type="scientific">Prescottella agglutinans</name>
    <dbReference type="NCBI Taxonomy" id="1644129"/>
    <lineage>
        <taxon>Bacteria</taxon>
        <taxon>Bacillati</taxon>
        <taxon>Actinomycetota</taxon>
        <taxon>Actinomycetes</taxon>
        <taxon>Mycobacteriales</taxon>
        <taxon>Nocardiaceae</taxon>
        <taxon>Prescottella</taxon>
    </lineage>
</organism>
<keyword evidence="1" id="KW-0472">Membrane</keyword>
<protein>
    <submittedName>
        <fullName evidence="2">Uncharacterized protein</fullName>
    </submittedName>
</protein>
<feature type="transmembrane region" description="Helical" evidence="1">
    <location>
        <begin position="108"/>
        <end position="126"/>
    </location>
</feature>
<keyword evidence="1" id="KW-1133">Transmembrane helix</keyword>
<evidence type="ECO:0000313" key="3">
    <source>
        <dbReference type="Proteomes" id="UP000286208"/>
    </source>
</evidence>
<evidence type="ECO:0000313" key="2">
    <source>
        <dbReference type="EMBL" id="RVW08750.1"/>
    </source>
</evidence>
<dbReference type="Proteomes" id="UP000286208">
    <property type="component" value="Unassembled WGS sequence"/>
</dbReference>
<feature type="transmembrane region" description="Helical" evidence="1">
    <location>
        <begin position="131"/>
        <end position="151"/>
    </location>
</feature>
<proteinExistence type="predicted"/>
<sequence>MVVALVLGSGFGAATSVMNEVASPMGAVGSRIAGTVWASVAEIVTLLLDAGWAWAALAVIAGALTRDRVAGAAAGALALIGATTTYYLSDSVLREEPLALYGPELLRWSIAGAILGLALGAVGASIKDAGVIGLLAGLTVPVGAAVQMIVLPPHAGAAAVNPAATWAQGIVFAAAAVAVAVVTARFVADSRRRRRAGAGAGVLS</sequence>
<feature type="transmembrane region" description="Helical" evidence="1">
    <location>
        <begin position="163"/>
        <end position="188"/>
    </location>
</feature>
<keyword evidence="3" id="KW-1185">Reference proteome</keyword>